<dbReference type="RefSeq" id="WP_085639681.1">
    <property type="nucleotide sequence ID" value="NZ_NDXJ01000015.1"/>
</dbReference>
<comment type="caution">
    <text evidence="1">The sequence shown here is derived from an EMBL/GenBank/DDBJ whole genome shotgun (WGS) entry which is preliminary data.</text>
</comment>
<gene>
    <name evidence="1" type="ORF">B9D04_09620</name>
</gene>
<reference evidence="1 2" key="1">
    <citation type="submission" date="2017-04" db="EMBL/GenBank/DDBJ databases">
        <title>The genome sequence of Weissella cibaria isolated from wild Drosophila.</title>
        <authorList>
            <person name="Ricks N.J."/>
            <person name="Carroll C."/>
            <person name="Walters A."/>
            <person name="Newell P.D."/>
            <person name="Chaston J.M."/>
        </authorList>
    </citation>
    <scope>NUCLEOTIDE SEQUENCE [LARGE SCALE GENOMIC DNA]</scope>
    <source>
        <strain evidence="1 2">DmW_103</strain>
    </source>
</reference>
<dbReference type="AlphaFoldDB" id="A0A1X4JJC9"/>
<evidence type="ECO:0000313" key="2">
    <source>
        <dbReference type="Proteomes" id="UP000193588"/>
    </source>
</evidence>
<dbReference type="EMBL" id="NDXJ01000015">
    <property type="protein sequence ID" value="OSP88839.1"/>
    <property type="molecule type" value="Genomic_DNA"/>
</dbReference>
<proteinExistence type="predicted"/>
<sequence>MRLNVWGISRDGTGRGFAQAFKFEISQDYLTNDKSTFNLHGELNVEVGEFLIAKETDSSRICYFGVVDSFENDVVKATDLYSLLSFEFVTVPISGKSFEEHLYKLIKRYLFDDPTKLVTCVDVDYSETKTSHVYQGGKSEPVSRTLLWYATNGFKKYHVVWVFDGLKLIDGKYRIKTKIKRVDGVRNIKNNIYTFLNWNVYFTPVRSKSANHLVIYSKGERSMENAKPLSVWYLTQDNELVQDANDKVWRPTRTKVAFYDLPPKKGEEDRRPTYQEIAADMLRGNHYSHEITFDLTRDNEFLNWDDFVMGLKYNIIYDGSMFKSVLTGWRYSSDGRFVQLRFGNVRSRLSELLE</sequence>
<protein>
    <submittedName>
        <fullName evidence="1">Uncharacterized protein</fullName>
    </submittedName>
</protein>
<name>A0A1X4JJC9_9LACO</name>
<accession>A0A1X4JJC9</accession>
<evidence type="ECO:0000313" key="1">
    <source>
        <dbReference type="EMBL" id="OSP88839.1"/>
    </source>
</evidence>
<organism evidence="1 2">
    <name type="scientific">Weissella cibaria</name>
    <dbReference type="NCBI Taxonomy" id="137591"/>
    <lineage>
        <taxon>Bacteria</taxon>
        <taxon>Bacillati</taxon>
        <taxon>Bacillota</taxon>
        <taxon>Bacilli</taxon>
        <taxon>Lactobacillales</taxon>
        <taxon>Lactobacillaceae</taxon>
        <taxon>Weissella</taxon>
    </lineage>
</organism>
<dbReference type="Proteomes" id="UP000193588">
    <property type="component" value="Unassembled WGS sequence"/>
</dbReference>